<name>A0ABX1VJQ0_9PLAN</name>
<dbReference type="Gene3D" id="1.10.8.60">
    <property type="match status" value="1"/>
</dbReference>
<keyword evidence="1" id="KW-0547">Nucleotide-binding</keyword>
<dbReference type="PRINTS" id="PR01590">
    <property type="entry name" value="HTHFIS"/>
</dbReference>
<proteinExistence type="predicted"/>
<dbReference type="InterPro" id="IPR002078">
    <property type="entry name" value="Sigma_54_int"/>
</dbReference>
<dbReference type="Gene3D" id="3.40.50.300">
    <property type="entry name" value="P-loop containing nucleotide triphosphate hydrolases"/>
    <property type="match status" value="1"/>
</dbReference>
<evidence type="ECO:0000256" key="3">
    <source>
        <dbReference type="ARBA" id="ARBA00023015"/>
    </source>
</evidence>
<dbReference type="SUPFAM" id="SSF55781">
    <property type="entry name" value="GAF domain-like"/>
    <property type="match status" value="1"/>
</dbReference>
<protein>
    <submittedName>
        <fullName evidence="7">Anaerobic nitric oxide reductase transcription regulator NorR</fullName>
    </submittedName>
</protein>
<evidence type="ECO:0000259" key="6">
    <source>
        <dbReference type="PROSITE" id="PS50045"/>
    </source>
</evidence>
<dbReference type="PANTHER" id="PTHR32071">
    <property type="entry name" value="TRANSCRIPTIONAL REGULATORY PROTEIN"/>
    <property type="match status" value="1"/>
</dbReference>
<accession>A0ABX1VJQ0</accession>
<keyword evidence="2" id="KW-0067">ATP-binding</keyword>
<comment type="caution">
    <text evidence="7">The sequence shown here is derived from an EMBL/GenBank/DDBJ whole genome shotgun (WGS) entry which is preliminary data.</text>
</comment>
<dbReference type="PROSITE" id="PS00676">
    <property type="entry name" value="SIGMA54_INTERACT_2"/>
    <property type="match status" value="1"/>
</dbReference>
<dbReference type="Gene3D" id="3.30.450.40">
    <property type="match status" value="1"/>
</dbReference>
<dbReference type="InterPro" id="IPR003018">
    <property type="entry name" value="GAF"/>
</dbReference>
<dbReference type="InterPro" id="IPR002197">
    <property type="entry name" value="HTH_Fis"/>
</dbReference>
<dbReference type="InterPro" id="IPR025944">
    <property type="entry name" value="Sigma_54_int_dom_CS"/>
</dbReference>
<dbReference type="InterPro" id="IPR025662">
    <property type="entry name" value="Sigma_54_int_dom_ATP-bd_1"/>
</dbReference>
<evidence type="ECO:0000256" key="1">
    <source>
        <dbReference type="ARBA" id="ARBA00022741"/>
    </source>
</evidence>
<dbReference type="InterPro" id="IPR029016">
    <property type="entry name" value="GAF-like_dom_sf"/>
</dbReference>
<dbReference type="PANTHER" id="PTHR32071:SF57">
    <property type="entry name" value="C4-DICARBOXYLATE TRANSPORT TRANSCRIPTIONAL REGULATORY PROTEIN DCTD"/>
    <property type="match status" value="1"/>
</dbReference>
<keyword evidence="3" id="KW-0805">Transcription regulation</keyword>
<dbReference type="InterPro" id="IPR058031">
    <property type="entry name" value="AAA_lid_NorR"/>
</dbReference>
<dbReference type="SUPFAM" id="SSF46689">
    <property type="entry name" value="Homeodomain-like"/>
    <property type="match status" value="1"/>
</dbReference>
<dbReference type="PROSITE" id="PS00675">
    <property type="entry name" value="SIGMA54_INTERACT_1"/>
    <property type="match status" value="1"/>
</dbReference>
<organism evidence="7 8">
    <name type="scientific">Alienimonas chondri</name>
    <dbReference type="NCBI Taxonomy" id="2681879"/>
    <lineage>
        <taxon>Bacteria</taxon>
        <taxon>Pseudomonadati</taxon>
        <taxon>Planctomycetota</taxon>
        <taxon>Planctomycetia</taxon>
        <taxon>Planctomycetales</taxon>
        <taxon>Planctomycetaceae</taxon>
        <taxon>Alienimonas</taxon>
    </lineage>
</organism>
<dbReference type="PROSITE" id="PS00688">
    <property type="entry name" value="SIGMA54_INTERACT_3"/>
    <property type="match status" value="1"/>
</dbReference>
<dbReference type="InterPro" id="IPR009057">
    <property type="entry name" value="Homeodomain-like_sf"/>
</dbReference>
<dbReference type="SUPFAM" id="SSF52540">
    <property type="entry name" value="P-loop containing nucleoside triphosphate hydrolases"/>
    <property type="match status" value="1"/>
</dbReference>
<dbReference type="Pfam" id="PF02954">
    <property type="entry name" value="HTH_8"/>
    <property type="match status" value="1"/>
</dbReference>
<sequence>MVLPGGMPSLPLVVLTGRGWDPTDLPGAWAAVRCLAALLPEADVAAAAADRAERFERLAAAAARLAAVRESGPLLEALASAACDLLGCDRASIFLHVPDPATDESGGGAAGPGRLVGRPALGVEEGELSISADAGVVGAVFHSGEPARVDDADDDPRVAAAVDDRTGYQTRTLLAVPLLAPATATAGGAPIGVFEAMNKAAGPFTDLDQEILAALAPHAAAALANATERDALVRSRDAAAARAADAVDGRIRLIGASPAVATLRDTVNRLAATDLPVLVTGESGTGKEVVATCLHDRGPRSKGPFIAVNCAALTESLLESELFGHERGAFTDAREARAGKFELADGGTLFLDEIGDMSPGGQAKLLRVLEQRVVTRVGGSKQIPVDVRVVAATNADLAEKVAEKSFRADLYYRLGVVTHHLPPLRERPEDVIPLAEHFLGTFSAKAGRPMPRLSAEARKRLQAHAWPGNVRELRNTIERVVYLGTGDTVEPGELTFLLAPGRPGTSGAGGDAKLTDATRDFQREFIAAAVDRVRGNMSEAAKLLGLHRSNLYRKMKQLDMEGD</sequence>
<dbReference type="InterPro" id="IPR025943">
    <property type="entry name" value="Sigma_54_int_dom_ATP-bd_2"/>
</dbReference>
<evidence type="ECO:0000313" key="7">
    <source>
        <dbReference type="EMBL" id="NNJ28128.1"/>
    </source>
</evidence>
<dbReference type="PROSITE" id="PS50045">
    <property type="entry name" value="SIGMA54_INTERACT_4"/>
    <property type="match status" value="1"/>
</dbReference>
<dbReference type="Gene3D" id="1.10.10.60">
    <property type="entry name" value="Homeodomain-like"/>
    <property type="match status" value="1"/>
</dbReference>
<dbReference type="Pfam" id="PF01590">
    <property type="entry name" value="GAF"/>
    <property type="match status" value="1"/>
</dbReference>
<dbReference type="InterPro" id="IPR003593">
    <property type="entry name" value="AAA+_ATPase"/>
</dbReference>
<evidence type="ECO:0000256" key="5">
    <source>
        <dbReference type="ARBA" id="ARBA00023163"/>
    </source>
</evidence>
<evidence type="ECO:0000256" key="2">
    <source>
        <dbReference type="ARBA" id="ARBA00022840"/>
    </source>
</evidence>
<keyword evidence="5" id="KW-0804">Transcription</keyword>
<dbReference type="CDD" id="cd00009">
    <property type="entry name" value="AAA"/>
    <property type="match status" value="1"/>
</dbReference>
<keyword evidence="8" id="KW-1185">Reference proteome</keyword>
<feature type="domain" description="Sigma-54 factor interaction" evidence="6">
    <location>
        <begin position="253"/>
        <end position="482"/>
    </location>
</feature>
<keyword evidence="4" id="KW-0238">DNA-binding</keyword>
<dbReference type="Proteomes" id="UP000609651">
    <property type="component" value="Unassembled WGS sequence"/>
</dbReference>
<evidence type="ECO:0000256" key="4">
    <source>
        <dbReference type="ARBA" id="ARBA00023125"/>
    </source>
</evidence>
<gene>
    <name evidence="7" type="primary">norR_4</name>
    <name evidence="7" type="ORF">LzC2_42390</name>
</gene>
<evidence type="ECO:0000313" key="8">
    <source>
        <dbReference type="Proteomes" id="UP000609651"/>
    </source>
</evidence>
<dbReference type="EMBL" id="WTPX01000309">
    <property type="protein sequence ID" value="NNJ28128.1"/>
    <property type="molecule type" value="Genomic_DNA"/>
</dbReference>
<dbReference type="Pfam" id="PF00158">
    <property type="entry name" value="Sigma54_activat"/>
    <property type="match status" value="1"/>
</dbReference>
<dbReference type="Pfam" id="PF25601">
    <property type="entry name" value="AAA_lid_14"/>
    <property type="match status" value="1"/>
</dbReference>
<reference evidence="7 8" key="1">
    <citation type="journal article" date="2020" name="Syst. Appl. Microbiol.">
        <title>Alienimonas chondri sp. nov., a novel planctomycete isolated from the biofilm of the red alga Chondrus crispus.</title>
        <authorList>
            <person name="Vitorino I."/>
            <person name="Albuquerque L."/>
            <person name="Wiegand S."/>
            <person name="Kallscheuer N."/>
            <person name="da Costa M.S."/>
            <person name="Lobo-da-Cunha A."/>
            <person name="Jogler C."/>
            <person name="Lage O.M."/>
        </authorList>
    </citation>
    <scope>NUCLEOTIDE SEQUENCE [LARGE SCALE GENOMIC DNA]</scope>
    <source>
        <strain evidence="7 8">LzC2</strain>
    </source>
</reference>
<dbReference type="SMART" id="SM00065">
    <property type="entry name" value="GAF"/>
    <property type="match status" value="1"/>
</dbReference>
<dbReference type="SMART" id="SM00382">
    <property type="entry name" value="AAA"/>
    <property type="match status" value="1"/>
</dbReference>
<dbReference type="InterPro" id="IPR027417">
    <property type="entry name" value="P-loop_NTPase"/>
</dbReference>